<comment type="caution">
    <text evidence="3">The sequence shown here is derived from an EMBL/GenBank/DDBJ whole genome shotgun (WGS) entry which is preliminary data.</text>
</comment>
<reference evidence="3" key="1">
    <citation type="submission" date="2019-10" db="EMBL/GenBank/DDBJ databases">
        <authorList>
            <consortium name="DOE Joint Genome Institute"/>
            <person name="Kuo A."/>
            <person name="Miyauchi S."/>
            <person name="Kiss E."/>
            <person name="Drula E."/>
            <person name="Kohler A."/>
            <person name="Sanchez-Garcia M."/>
            <person name="Andreopoulos B."/>
            <person name="Barry K.W."/>
            <person name="Bonito G."/>
            <person name="Buee M."/>
            <person name="Carver A."/>
            <person name="Chen C."/>
            <person name="Cichocki N."/>
            <person name="Clum A."/>
            <person name="Culley D."/>
            <person name="Crous P.W."/>
            <person name="Fauchery L."/>
            <person name="Girlanda M."/>
            <person name="Hayes R."/>
            <person name="Keri Z."/>
            <person name="LaButti K."/>
            <person name="Lipzen A."/>
            <person name="Lombard V."/>
            <person name="Magnuson J."/>
            <person name="Maillard F."/>
            <person name="Morin E."/>
            <person name="Murat C."/>
            <person name="Nolan M."/>
            <person name="Ohm R."/>
            <person name="Pangilinan J."/>
            <person name="Pereira M."/>
            <person name="Perotto S."/>
            <person name="Peter M."/>
            <person name="Riley R."/>
            <person name="Sitrit Y."/>
            <person name="Stielow B."/>
            <person name="Szollosi G."/>
            <person name="Zifcakova L."/>
            <person name="Stursova M."/>
            <person name="Spatafora J.W."/>
            <person name="Tedersoo L."/>
            <person name="Vaario L.-M."/>
            <person name="Yamada A."/>
            <person name="Yan M."/>
            <person name="Wang P."/>
            <person name="Xu J."/>
            <person name="Bruns T."/>
            <person name="Baldrian P."/>
            <person name="Vilgalys R."/>
            <person name="Henrissat B."/>
            <person name="Grigoriev I.V."/>
            <person name="Hibbett D."/>
            <person name="Nagy L.G."/>
            <person name="Martin F.M."/>
        </authorList>
    </citation>
    <scope>NUCLEOTIDE SEQUENCE</scope>
    <source>
        <strain evidence="3">Prilba</strain>
    </source>
</reference>
<gene>
    <name evidence="3" type="ORF">DFH94DRAFT_719791</name>
</gene>
<keyword evidence="2" id="KW-0732">Signal</keyword>
<dbReference type="InterPro" id="IPR009078">
    <property type="entry name" value="Ferritin-like_SF"/>
</dbReference>
<feature type="compositionally biased region" description="Low complexity" evidence="1">
    <location>
        <begin position="329"/>
        <end position="350"/>
    </location>
</feature>
<dbReference type="OrthoDB" id="1001765at2759"/>
<dbReference type="Pfam" id="PF13668">
    <property type="entry name" value="Ferritin_2"/>
    <property type="match status" value="1"/>
</dbReference>
<feature type="compositionally biased region" description="Gly residues" evidence="1">
    <location>
        <begin position="318"/>
        <end position="328"/>
    </location>
</feature>
<feature type="chain" id="PRO_5040247664" evidence="2">
    <location>
        <begin position="22"/>
        <end position="414"/>
    </location>
</feature>
<protein>
    <submittedName>
        <fullName evidence="3">Ferritin-like domain-containing protein</fullName>
    </submittedName>
</protein>
<evidence type="ECO:0000313" key="4">
    <source>
        <dbReference type="Proteomes" id="UP000759537"/>
    </source>
</evidence>
<evidence type="ECO:0000313" key="3">
    <source>
        <dbReference type="EMBL" id="KAF8485317.1"/>
    </source>
</evidence>
<keyword evidence="4" id="KW-1185">Reference proteome</keyword>
<organism evidence="3 4">
    <name type="scientific">Russula ochroleuca</name>
    <dbReference type="NCBI Taxonomy" id="152965"/>
    <lineage>
        <taxon>Eukaryota</taxon>
        <taxon>Fungi</taxon>
        <taxon>Dikarya</taxon>
        <taxon>Basidiomycota</taxon>
        <taxon>Agaricomycotina</taxon>
        <taxon>Agaricomycetes</taxon>
        <taxon>Russulales</taxon>
        <taxon>Russulaceae</taxon>
        <taxon>Russula</taxon>
    </lineage>
</organism>
<feature type="signal peptide" evidence="2">
    <location>
        <begin position="1"/>
        <end position="21"/>
    </location>
</feature>
<feature type="compositionally biased region" description="Low complexity" evidence="1">
    <location>
        <begin position="386"/>
        <end position="395"/>
    </location>
</feature>
<evidence type="ECO:0000256" key="1">
    <source>
        <dbReference type="SAM" id="MobiDB-lite"/>
    </source>
</evidence>
<evidence type="ECO:0000256" key="2">
    <source>
        <dbReference type="SAM" id="SignalP"/>
    </source>
</evidence>
<dbReference type="AlphaFoldDB" id="A0A9P5N3G6"/>
<feature type="region of interest" description="Disordered" evidence="1">
    <location>
        <begin position="386"/>
        <end position="414"/>
    </location>
</feature>
<feature type="region of interest" description="Disordered" evidence="1">
    <location>
        <begin position="309"/>
        <end position="362"/>
    </location>
</feature>
<dbReference type="CDD" id="cd00657">
    <property type="entry name" value="Ferritin_like"/>
    <property type="match status" value="1"/>
</dbReference>
<dbReference type="EMBL" id="WHVB01000003">
    <property type="protein sequence ID" value="KAF8485317.1"/>
    <property type="molecule type" value="Genomic_DNA"/>
</dbReference>
<sequence length="414" mass="41901">MHFSTALRLATVLLAPLVVSAAPLKRGTDPATLEVLQFAFVLENLETEFYKQGLSKFKSSDFSSAGFSSGDIAIEEITIIQSDESTHVSAIEELLIAFGETPPSGCSFDFSSVLVDVSTMVTVARVVENVGVGAYLGAAHLVQDPRVLTAAASIVTIESRHETMLNIFEGASAISQPFDIPLLPNEVLAIAGSFIKGCSLGIAANPSLSVTNTGSVTTGTSLQFSSPALNSSTSGFHCQMLTGGMPFSLSLPISGCVVPQGINGPVAVWITSDDQPLNGQAVDRQSNAIVAGPEIVFIDIVIDDLSRMVRPSKSGSSSGSGSGYGSGSGSSSNPPMSMSMPSMSSMGMPPAGADQASSFASTTTVAPSQASAMMSGLGLTTSAASASASASASAAPDGAVANGISMVPAPTPSA</sequence>
<accession>A0A9P5N3G6</accession>
<name>A0A9P5N3G6_9AGAM</name>
<reference evidence="3" key="2">
    <citation type="journal article" date="2020" name="Nat. Commun.">
        <title>Large-scale genome sequencing of mycorrhizal fungi provides insights into the early evolution of symbiotic traits.</title>
        <authorList>
            <person name="Miyauchi S."/>
            <person name="Kiss E."/>
            <person name="Kuo A."/>
            <person name="Drula E."/>
            <person name="Kohler A."/>
            <person name="Sanchez-Garcia M."/>
            <person name="Morin E."/>
            <person name="Andreopoulos B."/>
            <person name="Barry K.W."/>
            <person name="Bonito G."/>
            <person name="Buee M."/>
            <person name="Carver A."/>
            <person name="Chen C."/>
            <person name="Cichocki N."/>
            <person name="Clum A."/>
            <person name="Culley D."/>
            <person name="Crous P.W."/>
            <person name="Fauchery L."/>
            <person name="Girlanda M."/>
            <person name="Hayes R.D."/>
            <person name="Keri Z."/>
            <person name="LaButti K."/>
            <person name="Lipzen A."/>
            <person name="Lombard V."/>
            <person name="Magnuson J."/>
            <person name="Maillard F."/>
            <person name="Murat C."/>
            <person name="Nolan M."/>
            <person name="Ohm R.A."/>
            <person name="Pangilinan J."/>
            <person name="Pereira M.F."/>
            <person name="Perotto S."/>
            <person name="Peter M."/>
            <person name="Pfister S."/>
            <person name="Riley R."/>
            <person name="Sitrit Y."/>
            <person name="Stielow J.B."/>
            <person name="Szollosi G."/>
            <person name="Zifcakova L."/>
            <person name="Stursova M."/>
            <person name="Spatafora J.W."/>
            <person name="Tedersoo L."/>
            <person name="Vaario L.M."/>
            <person name="Yamada A."/>
            <person name="Yan M."/>
            <person name="Wang P."/>
            <person name="Xu J."/>
            <person name="Bruns T."/>
            <person name="Baldrian P."/>
            <person name="Vilgalys R."/>
            <person name="Dunand C."/>
            <person name="Henrissat B."/>
            <person name="Grigoriev I.V."/>
            <person name="Hibbett D."/>
            <person name="Nagy L.G."/>
            <person name="Martin F.M."/>
        </authorList>
    </citation>
    <scope>NUCLEOTIDE SEQUENCE</scope>
    <source>
        <strain evidence="3">Prilba</strain>
    </source>
</reference>
<dbReference type="Proteomes" id="UP000759537">
    <property type="component" value="Unassembled WGS sequence"/>
</dbReference>
<proteinExistence type="predicted"/>
<dbReference type="SUPFAM" id="SSF47240">
    <property type="entry name" value="Ferritin-like"/>
    <property type="match status" value="1"/>
</dbReference>